<dbReference type="EMBL" id="LT991976">
    <property type="protein sequence ID" value="SPK74011.1"/>
    <property type="molecule type" value="Genomic_DNA"/>
</dbReference>
<dbReference type="RefSeq" id="WP_115663447.1">
    <property type="nucleotide sequence ID" value="NZ_LT991976.1"/>
</dbReference>
<protein>
    <recommendedName>
        <fullName evidence="8 9">Chromosomal replication initiator protein DnaA</fullName>
    </recommendedName>
</protein>
<dbReference type="Pfam" id="PF08299">
    <property type="entry name" value="Bac_DnaA_C"/>
    <property type="match status" value="1"/>
</dbReference>
<feature type="region of interest" description="Domain III, AAA+ region" evidence="8">
    <location>
        <begin position="250"/>
        <end position="466"/>
    </location>
</feature>
<comment type="function">
    <text evidence="8 10">Plays an essential role in the initiation and regulation of chromosomal replication. ATP-DnaA binds to the origin of replication (oriC) to initiate formation of the DNA replication initiation complex once per cell cycle. Binds the DnaA box (a 9 base pair repeat at the origin) and separates the double-stranded (ds)DNA. Forms a right-handed helical filament on oriC DNA; dsDNA binds to the exterior of the filament while single-stranded (ss)DNA is stabiized in the filament's interior. The ATP-DnaA-oriC complex binds and stabilizes one strand of the AT-rich DNA unwinding element (DUE), permitting loading of DNA polymerase. After initiation quickly degrades to an ADP-DnaA complex that is not apt for DNA replication. Binds acidic phospholipids.</text>
</comment>
<dbReference type="InterPro" id="IPR003593">
    <property type="entry name" value="AAA+_ATPase"/>
</dbReference>
<dbReference type="CDD" id="cd06571">
    <property type="entry name" value="Bac_DnaA_C"/>
    <property type="match status" value="1"/>
</dbReference>
<gene>
    <name evidence="8 15" type="primary">dnaA</name>
    <name evidence="15" type="ORF">CT19425_120253</name>
</gene>
<dbReference type="Pfam" id="PF11638">
    <property type="entry name" value="DnaA_N"/>
    <property type="match status" value="1"/>
</dbReference>
<feature type="binding site" evidence="8">
    <location>
        <position position="297"/>
    </location>
    <ligand>
        <name>ATP</name>
        <dbReference type="ChEBI" id="CHEBI:30616"/>
    </ligand>
</feature>
<evidence type="ECO:0000259" key="13">
    <source>
        <dbReference type="SMART" id="SM00382"/>
    </source>
</evidence>
<feature type="binding site" evidence="8">
    <location>
        <position position="296"/>
    </location>
    <ligand>
        <name>ATP</name>
        <dbReference type="ChEBI" id="CHEBI:30616"/>
    </ligand>
</feature>
<dbReference type="InterPro" id="IPR027417">
    <property type="entry name" value="P-loop_NTPase"/>
</dbReference>
<evidence type="ECO:0000256" key="4">
    <source>
        <dbReference type="ARBA" id="ARBA00022741"/>
    </source>
</evidence>
<comment type="domain">
    <text evidence="8">Domain I is involved in oligomerization and binding regulators, domain II is flexibile and of varying length in different bacteria, domain III forms the AAA+ region, while domain IV binds dsDNA.</text>
</comment>
<keyword evidence="2 8" id="KW-0963">Cytoplasm</keyword>
<dbReference type="InterPro" id="IPR013317">
    <property type="entry name" value="DnaA_dom"/>
</dbReference>
<evidence type="ECO:0000256" key="3">
    <source>
        <dbReference type="ARBA" id="ARBA00022705"/>
    </source>
</evidence>
<sequence>MQDFWQAAAAQLERELTPQQFKTWIKPLAPVAFDEETHALRIAAPNRFKLDWVKSQFSGRITALACEYWEAQVSVQFVLDPAASGRAAAYMQPAQPGMGMGGMDGHAAPGTAMAGYPGAQPGAQPLGGQPPFAMPGQPGYGEYPTAPAYGMGQPPYGNPAGMPSAAPVPAGARAQVPGMGGQHPGQHHLQHNADMGEIDVVQMDPAEASARSYRAPQQAQHPQHAHAAMGGGAQGMPGHQPSDTVHERSRLNPILTFDNFVTGKANQLARAAAIQVANNPGKSYNPLYLYGGVGLGKTHLIHSIGNHMLMENPRARIRYIHAEQYVSDVVKAYQRKAFDEFKRYYHSLDLLLIDDIQFFSGKNRTQEEFFYAFEALIANRAQVIITSDTYPKEITGIDDRLISRFDSGLTVAIEPPELEMRVAILMKKAAAENVNVPEEVAFFVAKHLRSNVRELEGALRKILAFSNFHGKDITIEVTREALKDLLTVQNRQISVENIQKTCADFYNIKVADMYSKKRPANIARPRQIAMYLAKELTQKSLPEIGELFGGRDHTTVLHAVRKIADERSKDAQLNHELHVLEQTLKG</sequence>
<dbReference type="Gene3D" id="3.40.50.300">
    <property type="entry name" value="P-loop containing nucleotide triphosphate hydrolases"/>
    <property type="match status" value="1"/>
</dbReference>
<dbReference type="FunFam" id="1.10.8.60:FF:000003">
    <property type="entry name" value="Chromosomal replication initiator protein DnaA"/>
    <property type="match status" value="1"/>
</dbReference>
<keyword evidence="4 8" id="KW-0547">Nucleotide-binding</keyword>
<name>A0A375IJ30_9BURK</name>
<dbReference type="FunFam" id="3.40.50.300:FF:000668">
    <property type="entry name" value="Chromosomal replication initiator protein DnaA"/>
    <property type="match status" value="1"/>
</dbReference>
<evidence type="ECO:0000256" key="7">
    <source>
        <dbReference type="ARBA" id="ARBA00023125"/>
    </source>
</evidence>
<dbReference type="HAMAP" id="MF_00377">
    <property type="entry name" value="DnaA_bact"/>
    <property type="match status" value="1"/>
</dbReference>
<dbReference type="SMART" id="SM00382">
    <property type="entry name" value="AAA"/>
    <property type="match status" value="1"/>
</dbReference>
<dbReference type="GO" id="GO:0003688">
    <property type="term" value="F:DNA replication origin binding"/>
    <property type="evidence" value="ECO:0007669"/>
    <property type="project" value="UniProtKB-UniRule"/>
</dbReference>
<comment type="similarity">
    <text evidence="1 8 11">Belongs to the DnaA family.</text>
</comment>
<dbReference type="PANTHER" id="PTHR30050">
    <property type="entry name" value="CHROMOSOMAL REPLICATION INITIATOR PROTEIN DNAA"/>
    <property type="match status" value="1"/>
</dbReference>
<evidence type="ECO:0000313" key="15">
    <source>
        <dbReference type="EMBL" id="SPK74011.1"/>
    </source>
</evidence>
<dbReference type="Gene3D" id="3.30.300.180">
    <property type="match status" value="1"/>
</dbReference>
<comment type="subunit">
    <text evidence="8">Oligomerizes as a right-handed, spiral filament on DNA at oriC.</text>
</comment>
<dbReference type="Gene3D" id="1.10.1750.10">
    <property type="match status" value="1"/>
</dbReference>
<dbReference type="Gene3D" id="1.10.8.60">
    <property type="match status" value="1"/>
</dbReference>
<dbReference type="PANTHER" id="PTHR30050:SF2">
    <property type="entry name" value="CHROMOSOMAL REPLICATION INITIATOR PROTEIN DNAA"/>
    <property type="match status" value="1"/>
</dbReference>
<dbReference type="SUPFAM" id="SSF52540">
    <property type="entry name" value="P-loop containing nucleoside triphosphate hydrolases"/>
    <property type="match status" value="1"/>
</dbReference>
<evidence type="ECO:0000256" key="9">
    <source>
        <dbReference type="NCBIfam" id="TIGR00362"/>
    </source>
</evidence>
<dbReference type="GO" id="GO:0005524">
    <property type="term" value="F:ATP binding"/>
    <property type="evidence" value="ECO:0007669"/>
    <property type="project" value="UniProtKB-UniRule"/>
</dbReference>
<dbReference type="SUPFAM" id="SSF48295">
    <property type="entry name" value="TrpR-like"/>
    <property type="match status" value="1"/>
</dbReference>
<dbReference type="Proteomes" id="UP000255505">
    <property type="component" value="Chromosome I"/>
</dbReference>
<dbReference type="InterPro" id="IPR020591">
    <property type="entry name" value="Chromosome_initiator_DnaA-like"/>
</dbReference>
<evidence type="ECO:0000313" key="16">
    <source>
        <dbReference type="Proteomes" id="UP000255505"/>
    </source>
</evidence>
<keyword evidence="6 8" id="KW-0446">Lipid-binding</keyword>
<evidence type="ECO:0000259" key="14">
    <source>
        <dbReference type="SMART" id="SM00760"/>
    </source>
</evidence>
<feature type="binding site" evidence="8">
    <location>
        <position position="298"/>
    </location>
    <ligand>
        <name>ATP</name>
        <dbReference type="ChEBI" id="CHEBI:30616"/>
    </ligand>
</feature>
<reference evidence="15 16" key="1">
    <citation type="submission" date="2018-01" db="EMBL/GenBank/DDBJ databases">
        <authorList>
            <person name="Gaut B.S."/>
            <person name="Morton B.R."/>
            <person name="Clegg M.T."/>
            <person name="Duvall M.R."/>
        </authorList>
    </citation>
    <scope>NUCLEOTIDE SEQUENCE [LARGE SCALE GENOMIC DNA]</scope>
    <source>
        <strain evidence="15">Cupriavidus taiwanensis LMG 19425</strain>
    </source>
</reference>
<dbReference type="GO" id="GO:0006270">
    <property type="term" value="P:DNA replication initiation"/>
    <property type="evidence" value="ECO:0007669"/>
    <property type="project" value="UniProtKB-UniRule"/>
</dbReference>
<dbReference type="PROSITE" id="PS01008">
    <property type="entry name" value="DNAA"/>
    <property type="match status" value="1"/>
</dbReference>
<dbReference type="PRINTS" id="PR00051">
    <property type="entry name" value="DNAA"/>
</dbReference>
<keyword evidence="5 8" id="KW-0067">ATP-binding</keyword>
<dbReference type="InterPro" id="IPR018312">
    <property type="entry name" value="Chromosome_initiator_DnaA_CS"/>
</dbReference>
<evidence type="ECO:0000256" key="5">
    <source>
        <dbReference type="ARBA" id="ARBA00022840"/>
    </source>
</evidence>
<proteinExistence type="inferred from homology"/>
<dbReference type="NCBIfam" id="TIGR00362">
    <property type="entry name" value="DnaA"/>
    <property type="match status" value="1"/>
</dbReference>
<evidence type="ECO:0000256" key="10">
    <source>
        <dbReference type="RuleBase" id="RU000577"/>
    </source>
</evidence>
<dbReference type="GO" id="GO:0005886">
    <property type="term" value="C:plasma membrane"/>
    <property type="evidence" value="ECO:0007669"/>
    <property type="project" value="TreeGrafter"/>
</dbReference>
<dbReference type="SMART" id="SM00760">
    <property type="entry name" value="Bac_DnaA_C"/>
    <property type="match status" value="1"/>
</dbReference>
<feature type="region of interest" description="Disordered" evidence="12">
    <location>
        <begin position="224"/>
        <end position="245"/>
    </location>
</feature>
<feature type="region of interest" description="Domain I, interacts with DnaA modulators" evidence="8">
    <location>
        <begin position="1"/>
        <end position="108"/>
    </location>
</feature>
<evidence type="ECO:0000256" key="12">
    <source>
        <dbReference type="SAM" id="MobiDB-lite"/>
    </source>
</evidence>
<feature type="domain" description="Chromosomal replication initiator DnaA C-terminal" evidence="14">
    <location>
        <begin position="494"/>
        <end position="563"/>
    </location>
</feature>
<dbReference type="InterPro" id="IPR038454">
    <property type="entry name" value="DnaA_N_sf"/>
</dbReference>
<accession>A0A375IJ30</accession>
<dbReference type="InterPro" id="IPR024633">
    <property type="entry name" value="DnaA_N_dom"/>
</dbReference>
<keyword evidence="3 8" id="KW-0235">DNA replication</keyword>
<feature type="region of interest" description="Domain IV, binds dsDNA" evidence="8">
    <location>
        <begin position="467"/>
        <end position="586"/>
    </location>
</feature>
<dbReference type="Pfam" id="PF00308">
    <property type="entry name" value="Bac_DnaA"/>
    <property type="match status" value="1"/>
</dbReference>
<evidence type="ECO:0000256" key="11">
    <source>
        <dbReference type="RuleBase" id="RU004227"/>
    </source>
</evidence>
<evidence type="ECO:0000256" key="8">
    <source>
        <dbReference type="HAMAP-Rule" id="MF_00377"/>
    </source>
</evidence>
<comment type="subcellular location">
    <subcellularLocation>
        <location evidence="8">Cytoplasm</location>
    </subcellularLocation>
</comment>
<evidence type="ECO:0000256" key="2">
    <source>
        <dbReference type="ARBA" id="ARBA00022490"/>
    </source>
</evidence>
<dbReference type="InterPro" id="IPR010921">
    <property type="entry name" value="Trp_repressor/repl_initiator"/>
</dbReference>
<comment type="caution">
    <text evidence="8">Lacks conserved residue(s) required for the propagation of feature annotation.</text>
</comment>
<dbReference type="GO" id="GO:0005737">
    <property type="term" value="C:cytoplasm"/>
    <property type="evidence" value="ECO:0007669"/>
    <property type="project" value="UniProtKB-SubCell"/>
</dbReference>
<organism evidence="15 16">
    <name type="scientific">Cupriavidus taiwanensis</name>
    <dbReference type="NCBI Taxonomy" id="164546"/>
    <lineage>
        <taxon>Bacteria</taxon>
        <taxon>Pseudomonadati</taxon>
        <taxon>Pseudomonadota</taxon>
        <taxon>Betaproteobacteria</taxon>
        <taxon>Burkholderiales</taxon>
        <taxon>Burkholderiaceae</taxon>
        <taxon>Cupriavidus</taxon>
    </lineage>
</organism>
<dbReference type="GO" id="GO:0008289">
    <property type="term" value="F:lipid binding"/>
    <property type="evidence" value="ECO:0007669"/>
    <property type="project" value="UniProtKB-KW"/>
</dbReference>
<dbReference type="GO" id="GO:0006275">
    <property type="term" value="P:regulation of DNA replication"/>
    <property type="evidence" value="ECO:0007669"/>
    <property type="project" value="UniProtKB-UniRule"/>
</dbReference>
<dbReference type="InterPro" id="IPR013159">
    <property type="entry name" value="DnaA_C"/>
</dbReference>
<dbReference type="CDD" id="cd00009">
    <property type="entry name" value="AAA"/>
    <property type="match status" value="1"/>
</dbReference>
<dbReference type="AlphaFoldDB" id="A0A375IJ30"/>
<evidence type="ECO:0000256" key="6">
    <source>
        <dbReference type="ARBA" id="ARBA00023121"/>
    </source>
</evidence>
<evidence type="ECO:0000256" key="1">
    <source>
        <dbReference type="ARBA" id="ARBA00006583"/>
    </source>
</evidence>
<dbReference type="InterPro" id="IPR001957">
    <property type="entry name" value="Chromosome_initiator_DnaA"/>
</dbReference>
<feature type="domain" description="AAA+ ATPase" evidence="13">
    <location>
        <begin position="283"/>
        <end position="417"/>
    </location>
</feature>
<keyword evidence="7 8" id="KW-0238">DNA-binding</keyword>
<feature type="binding site" evidence="8">
    <location>
        <position position="294"/>
    </location>
    <ligand>
        <name>ATP</name>
        <dbReference type="ChEBI" id="CHEBI:30616"/>
    </ligand>
</feature>